<reference evidence="6 7" key="1">
    <citation type="submission" date="2016-10" db="EMBL/GenBank/DDBJ databases">
        <authorList>
            <person name="Varghese N."/>
            <person name="Submissions S."/>
        </authorList>
    </citation>
    <scope>NUCLEOTIDE SEQUENCE [LARGE SCALE GENOMIC DNA]</scope>
    <source>
        <strain evidence="6 7">FF3</strain>
    </source>
</reference>
<keyword evidence="2" id="KW-0238">DNA-binding</keyword>
<dbReference type="InterPro" id="IPR019885">
    <property type="entry name" value="Tscrpt_reg_HTH_AsnC-type_CS"/>
</dbReference>
<dbReference type="EMBL" id="FNYY01000005">
    <property type="protein sequence ID" value="SEJ34686.1"/>
    <property type="molecule type" value="Genomic_DNA"/>
</dbReference>
<dbReference type="PROSITE" id="PS00519">
    <property type="entry name" value="HTH_ASNC_1"/>
    <property type="match status" value="1"/>
</dbReference>
<evidence type="ECO:0000256" key="4">
    <source>
        <dbReference type="ARBA" id="ARBA00023163"/>
    </source>
</evidence>
<dbReference type="GO" id="GO:0043565">
    <property type="term" value="F:sequence-specific DNA binding"/>
    <property type="evidence" value="ECO:0007669"/>
    <property type="project" value="InterPro"/>
</dbReference>
<comment type="caution">
    <text evidence="6">The sequence shown here is derived from an EMBL/GenBank/DDBJ whole genome shotgun (WGS) entry which is preliminary data.</text>
</comment>
<evidence type="ECO:0000259" key="5">
    <source>
        <dbReference type="PROSITE" id="PS50956"/>
    </source>
</evidence>
<dbReference type="PANTHER" id="PTHR30154:SF0">
    <property type="entry name" value="LEUCINE-RESPONSIVE REGULATORY PROTEIN"/>
    <property type="match status" value="1"/>
</dbReference>
<protein>
    <submittedName>
        <fullName evidence="6">Transcriptional regulator, AsnC family</fullName>
    </submittedName>
</protein>
<keyword evidence="3" id="KW-0010">Activator</keyword>
<dbReference type="InterPro" id="IPR011008">
    <property type="entry name" value="Dimeric_a/b-barrel"/>
</dbReference>
<accession>A0A975W9D8</accession>
<dbReference type="PANTHER" id="PTHR30154">
    <property type="entry name" value="LEUCINE-RESPONSIVE REGULATORY PROTEIN"/>
    <property type="match status" value="1"/>
</dbReference>
<feature type="domain" description="HTH asnC-type" evidence="5">
    <location>
        <begin position="38"/>
        <end position="99"/>
    </location>
</feature>
<dbReference type="PROSITE" id="PS50956">
    <property type="entry name" value="HTH_ASNC_2"/>
    <property type="match status" value="1"/>
</dbReference>
<proteinExistence type="predicted"/>
<name>A0A975W9D8_9RHOB</name>
<organism evidence="6 7">
    <name type="scientific">Marinovum algicola</name>
    <dbReference type="NCBI Taxonomy" id="42444"/>
    <lineage>
        <taxon>Bacteria</taxon>
        <taxon>Pseudomonadati</taxon>
        <taxon>Pseudomonadota</taxon>
        <taxon>Alphaproteobacteria</taxon>
        <taxon>Rhodobacterales</taxon>
        <taxon>Roseobacteraceae</taxon>
        <taxon>Marinovum</taxon>
    </lineage>
</organism>
<dbReference type="InterPro" id="IPR000485">
    <property type="entry name" value="AsnC-type_HTH_dom"/>
</dbReference>
<dbReference type="GO" id="GO:0005829">
    <property type="term" value="C:cytosol"/>
    <property type="evidence" value="ECO:0007669"/>
    <property type="project" value="TreeGrafter"/>
</dbReference>
<gene>
    <name evidence="6" type="ORF">SAMN04487940_10561</name>
</gene>
<dbReference type="InterPro" id="IPR011991">
    <property type="entry name" value="ArsR-like_HTH"/>
</dbReference>
<dbReference type="PRINTS" id="PR00033">
    <property type="entry name" value="HTHASNC"/>
</dbReference>
<dbReference type="Pfam" id="PF13412">
    <property type="entry name" value="HTH_24"/>
    <property type="match status" value="1"/>
</dbReference>
<dbReference type="InterPro" id="IPR019887">
    <property type="entry name" value="Tscrpt_reg_AsnC/Lrp_C"/>
</dbReference>
<dbReference type="InterPro" id="IPR036388">
    <property type="entry name" value="WH-like_DNA-bd_sf"/>
</dbReference>
<dbReference type="Gene3D" id="1.10.10.10">
    <property type="entry name" value="Winged helix-like DNA-binding domain superfamily/Winged helix DNA-binding domain"/>
    <property type="match status" value="1"/>
</dbReference>
<dbReference type="InterPro" id="IPR036390">
    <property type="entry name" value="WH_DNA-bd_sf"/>
</dbReference>
<dbReference type="Gene3D" id="3.30.70.920">
    <property type="match status" value="1"/>
</dbReference>
<keyword evidence="1" id="KW-0805">Transcription regulation</keyword>
<dbReference type="Proteomes" id="UP000182932">
    <property type="component" value="Unassembled WGS sequence"/>
</dbReference>
<keyword evidence="7" id="KW-1185">Reference proteome</keyword>
<dbReference type="InterPro" id="IPR019888">
    <property type="entry name" value="Tscrpt_reg_AsnC-like"/>
</dbReference>
<evidence type="ECO:0000256" key="1">
    <source>
        <dbReference type="ARBA" id="ARBA00023015"/>
    </source>
</evidence>
<sequence length="188" mass="21153">MRPGYRDSTGHFSRSLLYWKPYSSNFRVFAVHLDQIELDRFDRSIVTVLAEDGRISITDLAKRIGLSKSPTQARLRRLEEAGVIRGYRALLDPIRLGLDHVAFVEVRLEDTREAALAAFAAAVAKIPEIEQCHLIAGNFDYLMKVRTSDMRAYRKVLAEKISTLPHVSNTSTYVAMQAIKESGLGDVT</sequence>
<dbReference type="GO" id="GO:0043200">
    <property type="term" value="P:response to amino acid"/>
    <property type="evidence" value="ECO:0007669"/>
    <property type="project" value="TreeGrafter"/>
</dbReference>
<dbReference type="CDD" id="cd00090">
    <property type="entry name" value="HTH_ARSR"/>
    <property type="match status" value="1"/>
</dbReference>
<evidence type="ECO:0000313" key="6">
    <source>
        <dbReference type="EMBL" id="SEJ34686.1"/>
    </source>
</evidence>
<dbReference type="Pfam" id="PF01037">
    <property type="entry name" value="AsnC_trans_reg"/>
    <property type="match status" value="1"/>
</dbReference>
<keyword evidence="4" id="KW-0804">Transcription</keyword>
<evidence type="ECO:0000256" key="2">
    <source>
        <dbReference type="ARBA" id="ARBA00023125"/>
    </source>
</evidence>
<dbReference type="AlphaFoldDB" id="A0A975W9D8"/>
<evidence type="ECO:0000313" key="7">
    <source>
        <dbReference type="Proteomes" id="UP000182932"/>
    </source>
</evidence>
<dbReference type="SUPFAM" id="SSF46785">
    <property type="entry name" value="Winged helix' DNA-binding domain"/>
    <property type="match status" value="1"/>
</dbReference>
<dbReference type="SUPFAM" id="SSF54909">
    <property type="entry name" value="Dimeric alpha+beta barrel"/>
    <property type="match status" value="1"/>
</dbReference>
<dbReference type="SMART" id="SM00344">
    <property type="entry name" value="HTH_ASNC"/>
    <property type="match status" value="1"/>
</dbReference>
<evidence type="ECO:0000256" key="3">
    <source>
        <dbReference type="ARBA" id="ARBA00023159"/>
    </source>
</evidence>
<dbReference type="GO" id="GO:0006355">
    <property type="term" value="P:regulation of DNA-templated transcription"/>
    <property type="evidence" value="ECO:0007669"/>
    <property type="project" value="UniProtKB-ARBA"/>
</dbReference>